<evidence type="ECO:0000256" key="9">
    <source>
        <dbReference type="ARBA" id="ARBA00022989"/>
    </source>
</evidence>
<keyword evidence="10" id="KW-0406">Ion transport</keyword>
<keyword evidence="15" id="KW-1185">Reference proteome</keyword>
<feature type="transmembrane region" description="Helical" evidence="13">
    <location>
        <begin position="249"/>
        <end position="272"/>
    </location>
</feature>
<protein>
    <submittedName>
        <fullName evidence="14">Trk system potassium uptake protein TrkH</fullName>
    </submittedName>
</protein>
<feature type="binding site" evidence="12">
    <location>
        <position position="339"/>
    </location>
    <ligand>
        <name>K(+)</name>
        <dbReference type="ChEBI" id="CHEBI:29103"/>
    </ligand>
</feature>
<keyword evidence="4" id="KW-1003">Cell membrane</keyword>
<dbReference type="PANTHER" id="PTHR32024:SF2">
    <property type="entry name" value="TRK SYSTEM POTASSIUM UPTAKE PROTEIN TRKG-RELATED"/>
    <property type="match status" value="1"/>
</dbReference>
<evidence type="ECO:0000256" key="13">
    <source>
        <dbReference type="SAM" id="Phobius"/>
    </source>
</evidence>
<feature type="transmembrane region" description="Helical" evidence="13">
    <location>
        <begin position="284"/>
        <end position="308"/>
    </location>
</feature>
<proteinExistence type="inferred from homology"/>
<keyword evidence="11 13" id="KW-0472">Membrane</keyword>
<feature type="transmembrane region" description="Helical" evidence="13">
    <location>
        <begin position="40"/>
        <end position="60"/>
    </location>
</feature>
<keyword evidence="6" id="KW-0633">Potassium transport</keyword>
<feature type="transmembrane region" description="Helical" evidence="13">
    <location>
        <begin position="413"/>
        <end position="438"/>
    </location>
</feature>
<dbReference type="GO" id="GO:0015379">
    <property type="term" value="F:potassium:chloride symporter activity"/>
    <property type="evidence" value="ECO:0007669"/>
    <property type="project" value="InterPro"/>
</dbReference>
<gene>
    <name evidence="14" type="ORF">SAMN05421738_101279</name>
</gene>
<feature type="transmembrane region" description="Helical" evidence="13">
    <location>
        <begin position="12"/>
        <end position="34"/>
    </location>
</feature>
<evidence type="ECO:0000256" key="3">
    <source>
        <dbReference type="ARBA" id="ARBA00022448"/>
    </source>
</evidence>
<keyword evidence="8 12" id="KW-0630">Potassium</keyword>
<evidence type="ECO:0000256" key="2">
    <source>
        <dbReference type="ARBA" id="ARBA00009137"/>
    </source>
</evidence>
<feature type="binding site" evidence="12">
    <location>
        <position position="463"/>
    </location>
    <ligand>
        <name>K(+)</name>
        <dbReference type="ChEBI" id="CHEBI:29103"/>
    </ligand>
</feature>
<keyword evidence="12" id="KW-0479">Metal-binding</keyword>
<feature type="transmembrane region" description="Helical" evidence="13">
    <location>
        <begin position="355"/>
        <end position="381"/>
    </location>
</feature>
<evidence type="ECO:0000256" key="11">
    <source>
        <dbReference type="ARBA" id="ARBA00023136"/>
    </source>
</evidence>
<dbReference type="RefSeq" id="WP_092905792.1">
    <property type="nucleotide sequence ID" value="NZ_FOUZ01000001.1"/>
</dbReference>
<organism evidence="14 15">
    <name type="scientific">Algoriella xinjiangensis</name>
    <dbReference type="NCBI Taxonomy" id="684065"/>
    <lineage>
        <taxon>Bacteria</taxon>
        <taxon>Pseudomonadati</taxon>
        <taxon>Bacteroidota</taxon>
        <taxon>Flavobacteriia</taxon>
        <taxon>Flavobacteriales</taxon>
        <taxon>Weeksellaceae</taxon>
        <taxon>Algoriella</taxon>
    </lineage>
</organism>
<sequence>MKSLNIKVILNLSGVLLLLNALFMFIATCVSIYFDDHLTYPFLLSGFLVGFGGFAMMFLTRDRRKDINKREGYIVVCVGWLFLILSGCLPYVTSLFFLPNDHIIAENFSVVNIIYETVSGYTATGTSIYDDVESLPKSILFWRSTTNWIGGMGIIVLTIAILPFLGIGGRQLFMAEAPGIYTDKIHPRITETAKNLWLVYLGLTAFFAALLYFGGMNLFDAANHSMSVIATAGFSTKNEGIMYWNNNVFIQYVLIVMMFLGGTNFALIYLMIKGQFKKIWKNEEFRWWVGLIAVTTIIVFFALFYIVYPTYSTETYSWFNFEHSFRSSLFHVVSIASTTALAMEDYTSWLSITTLIFFSLFFIGGSAGSTSGGITVIRHVILLKNSWVEFKRILHPNAIIPVRYNNRSLNQSIVFHVMAFFVMFMFTWIASSILFAMLNYGITMSFQNILTSLTITASTLGNVGPGIGEYGPGSSMNSLSDGAKLLCCFLMILGRLELFTILILFTPAFWKNT</sequence>
<evidence type="ECO:0000256" key="4">
    <source>
        <dbReference type="ARBA" id="ARBA00022475"/>
    </source>
</evidence>
<dbReference type="STRING" id="684065.SAMN05421738_101279"/>
<feature type="transmembrane region" description="Helical" evidence="13">
    <location>
        <begin position="196"/>
        <end position="215"/>
    </location>
</feature>
<evidence type="ECO:0000313" key="14">
    <source>
        <dbReference type="EMBL" id="SFM65784.1"/>
    </source>
</evidence>
<comment type="similarity">
    <text evidence="2">Belongs to the TrkH potassium transport family.</text>
</comment>
<feature type="transmembrane region" description="Helical" evidence="13">
    <location>
        <begin position="485"/>
        <end position="510"/>
    </location>
</feature>
<evidence type="ECO:0000256" key="5">
    <source>
        <dbReference type="ARBA" id="ARBA00022519"/>
    </source>
</evidence>
<dbReference type="InterPro" id="IPR004772">
    <property type="entry name" value="TrkH"/>
</dbReference>
<dbReference type="OrthoDB" id="9810952at2"/>
<dbReference type="PANTHER" id="PTHR32024">
    <property type="entry name" value="TRK SYSTEM POTASSIUM UPTAKE PROTEIN TRKG-RELATED"/>
    <property type="match status" value="1"/>
</dbReference>
<dbReference type="AlphaFoldDB" id="A0A1I4SMV0"/>
<keyword evidence="3" id="KW-0813">Transport</keyword>
<feature type="binding site" evidence="12">
    <location>
        <position position="338"/>
    </location>
    <ligand>
        <name>K(+)</name>
        <dbReference type="ChEBI" id="CHEBI:29103"/>
    </ligand>
</feature>
<keyword evidence="5" id="KW-0997">Cell inner membrane</keyword>
<dbReference type="InterPro" id="IPR003445">
    <property type="entry name" value="Cat_transpt"/>
</dbReference>
<feature type="transmembrane region" description="Helical" evidence="13">
    <location>
        <begin position="148"/>
        <end position="167"/>
    </location>
</feature>
<evidence type="ECO:0000256" key="6">
    <source>
        <dbReference type="ARBA" id="ARBA00022538"/>
    </source>
</evidence>
<reference evidence="15" key="1">
    <citation type="submission" date="2016-10" db="EMBL/GenBank/DDBJ databases">
        <authorList>
            <person name="Varghese N."/>
            <person name="Submissions S."/>
        </authorList>
    </citation>
    <scope>NUCLEOTIDE SEQUENCE [LARGE SCALE GENOMIC DNA]</scope>
    <source>
        <strain evidence="15">XJ109</strain>
    </source>
</reference>
<name>A0A1I4SMV0_9FLAO</name>
<evidence type="ECO:0000256" key="7">
    <source>
        <dbReference type="ARBA" id="ARBA00022692"/>
    </source>
</evidence>
<evidence type="ECO:0000313" key="15">
    <source>
        <dbReference type="Proteomes" id="UP000199149"/>
    </source>
</evidence>
<accession>A0A1I4SMV0</accession>
<feature type="transmembrane region" description="Helical" evidence="13">
    <location>
        <begin position="72"/>
        <end position="92"/>
    </location>
</feature>
<dbReference type="Pfam" id="PF02386">
    <property type="entry name" value="TrkH"/>
    <property type="match status" value="1"/>
</dbReference>
<keyword evidence="9 13" id="KW-1133">Transmembrane helix</keyword>
<evidence type="ECO:0000256" key="12">
    <source>
        <dbReference type="PIRSR" id="PIRSR006247-1"/>
    </source>
</evidence>
<evidence type="ECO:0000256" key="1">
    <source>
        <dbReference type="ARBA" id="ARBA00004429"/>
    </source>
</evidence>
<feature type="binding site" evidence="12">
    <location>
        <position position="124"/>
    </location>
    <ligand>
        <name>K(+)</name>
        <dbReference type="ChEBI" id="CHEBI:29103"/>
    </ligand>
</feature>
<dbReference type="GO" id="GO:0005886">
    <property type="term" value="C:plasma membrane"/>
    <property type="evidence" value="ECO:0007669"/>
    <property type="project" value="UniProtKB-SubCell"/>
</dbReference>
<evidence type="ECO:0000256" key="10">
    <source>
        <dbReference type="ARBA" id="ARBA00023065"/>
    </source>
</evidence>
<dbReference type="PIRSF" id="PIRSF006247">
    <property type="entry name" value="TrkH"/>
    <property type="match status" value="1"/>
</dbReference>
<evidence type="ECO:0000256" key="8">
    <source>
        <dbReference type="ARBA" id="ARBA00022958"/>
    </source>
</evidence>
<dbReference type="EMBL" id="FOUZ01000001">
    <property type="protein sequence ID" value="SFM65784.1"/>
    <property type="molecule type" value="Genomic_DNA"/>
</dbReference>
<dbReference type="Proteomes" id="UP000199149">
    <property type="component" value="Unassembled WGS sequence"/>
</dbReference>
<keyword evidence="7 13" id="KW-0812">Transmembrane</keyword>
<comment type="subcellular location">
    <subcellularLocation>
        <location evidence="1">Cell inner membrane</location>
        <topology evidence="1">Multi-pass membrane protein</topology>
    </subcellularLocation>
</comment>
<feature type="binding site" evidence="12">
    <location>
        <position position="462"/>
    </location>
    <ligand>
        <name>K(+)</name>
        <dbReference type="ChEBI" id="CHEBI:29103"/>
    </ligand>
</feature>
<dbReference type="GO" id="GO:0046872">
    <property type="term" value="F:metal ion binding"/>
    <property type="evidence" value="ECO:0007669"/>
    <property type="project" value="UniProtKB-KW"/>
</dbReference>